<keyword evidence="8" id="KW-0472">Membrane</keyword>
<organism evidence="12 13">
    <name type="scientific">Rhizobium halophytocola</name>
    <dbReference type="NCBI Taxonomy" id="735519"/>
    <lineage>
        <taxon>Bacteria</taxon>
        <taxon>Pseudomonadati</taxon>
        <taxon>Pseudomonadota</taxon>
        <taxon>Alphaproteobacteria</taxon>
        <taxon>Hyphomicrobiales</taxon>
        <taxon>Rhizobiaceae</taxon>
        <taxon>Rhizobium/Agrobacterium group</taxon>
        <taxon>Rhizobium</taxon>
    </lineage>
</organism>
<keyword evidence="5" id="KW-1003">Cell membrane</keyword>
<evidence type="ECO:0000256" key="9">
    <source>
        <dbReference type="ARBA" id="ARBA00023143"/>
    </source>
</evidence>
<dbReference type="Gene3D" id="2.30.330.10">
    <property type="entry name" value="SpoA-like"/>
    <property type="match status" value="1"/>
</dbReference>
<reference evidence="12 13" key="1">
    <citation type="submission" date="2021-03" db="EMBL/GenBank/DDBJ databases">
        <title>Genomic Encyclopedia of Type Strains, Phase IV (KMG-IV): sequencing the most valuable type-strain genomes for metagenomic binning, comparative biology and taxonomic classification.</title>
        <authorList>
            <person name="Goeker M."/>
        </authorList>
    </citation>
    <scope>NUCLEOTIDE SEQUENCE [LARGE SCALE GENOMIC DNA]</scope>
    <source>
        <strain evidence="12 13">DSM 21600</strain>
    </source>
</reference>
<evidence type="ECO:0000256" key="10">
    <source>
        <dbReference type="ARBA" id="ARBA00025044"/>
    </source>
</evidence>
<evidence type="ECO:0000256" key="1">
    <source>
        <dbReference type="ARBA" id="ARBA00004117"/>
    </source>
</evidence>
<dbReference type="InterPro" id="IPR001543">
    <property type="entry name" value="FliN-like_C"/>
</dbReference>
<accession>A0ABS4E580</accession>
<dbReference type="Pfam" id="PF01052">
    <property type="entry name" value="FliMN_C"/>
    <property type="match status" value="1"/>
</dbReference>
<keyword evidence="13" id="KW-1185">Reference proteome</keyword>
<dbReference type="PANTHER" id="PTHR30034:SF6">
    <property type="entry name" value="YOP PROTEINS TRANSLOCATION PROTEIN Q"/>
    <property type="match status" value="1"/>
</dbReference>
<dbReference type="Gene3D" id="3.40.1550.10">
    <property type="entry name" value="CheC-like"/>
    <property type="match status" value="1"/>
</dbReference>
<keyword evidence="12" id="KW-0966">Cell projection</keyword>
<comment type="caution">
    <text evidence="12">The sequence shown here is derived from an EMBL/GenBank/DDBJ whole genome shotgun (WGS) entry which is preliminary data.</text>
</comment>
<evidence type="ECO:0000313" key="12">
    <source>
        <dbReference type="EMBL" id="MBP1853109.1"/>
    </source>
</evidence>
<dbReference type="PANTHER" id="PTHR30034">
    <property type="entry name" value="FLAGELLAR MOTOR SWITCH PROTEIN FLIM"/>
    <property type="match status" value="1"/>
</dbReference>
<dbReference type="EMBL" id="JAGGJU010000015">
    <property type="protein sequence ID" value="MBP1853109.1"/>
    <property type="molecule type" value="Genomic_DNA"/>
</dbReference>
<evidence type="ECO:0000256" key="8">
    <source>
        <dbReference type="ARBA" id="ARBA00023136"/>
    </source>
</evidence>
<evidence type="ECO:0000313" key="13">
    <source>
        <dbReference type="Proteomes" id="UP000759443"/>
    </source>
</evidence>
<dbReference type="InterPro" id="IPR036429">
    <property type="entry name" value="SpoA-like_sf"/>
</dbReference>
<feature type="domain" description="Flagellar motor switch protein FliN-like C-terminal" evidence="11">
    <location>
        <begin position="237"/>
        <end position="307"/>
    </location>
</feature>
<evidence type="ECO:0000256" key="4">
    <source>
        <dbReference type="ARBA" id="ARBA00021898"/>
    </source>
</evidence>
<dbReference type="InterPro" id="IPR028976">
    <property type="entry name" value="CheC-like_sf"/>
</dbReference>
<keyword evidence="6" id="KW-0145">Chemotaxis</keyword>
<keyword evidence="12" id="KW-0282">Flagellum</keyword>
<protein>
    <recommendedName>
        <fullName evidence="4">Flagellar motor switch protein FliM</fullName>
    </recommendedName>
</protein>
<dbReference type="SUPFAM" id="SSF101801">
    <property type="entry name" value="Surface presentation of antigens (SPOA)"/>
    <property type="match status" value="1"/>
</dbReference>
<sequence length="320" mass="34722">MSETTTAAAKATVPAKAMDPALLARLTGALGDSAKIEKICSNFGRLYAEFLPDIFHSETGFTLEVHYSGHETGLMTDLVAGLGENYVLADATLRNWCPVFVIACGNGFIITLMENMLGALSETIEQPIERPLSSIELDLSTMVFERIGDVLHSGINAAGGFEPVIEKACNAEHRPPHDPDVPDQYAATIKMEITLGNVTSEFALIVPQKALLKTVVTLPKSKGGSARSKEWSDNIAEQVRRSQVTLEARIRLQSLTLGTISRLAPGDVIAFDERGDVTVDVSANGKELYKCEFGRSGEKYTVRVKDNVTTDDEILRHLLG</sequence>
<dbReference type="RefSeq" id="WP_245224295.1">
    <property type="nucleotide sequence ID" value="NZ_JAGGJU010000015.1"/>
</dbReference>
<comment type="similarity">
    <text evidence="3">Belongs to the FliM family.</text>
</comment>
<comment type="function">
    <text evidence="10">FliM is one of three proteins (FliG, FliN, FliM) that forms the rotor-mounted switch complex (C ring), located at the base of the basal body. This complex interacts with the CheY and CheZ chemotaxis proteins, in addition to contacting components of the motor that determine the direction of flagellar rotation.</text>
</comment>
<evidence type="ECO:0000259" key="11">
    <source>
        <dbReference type="Pfam" id="PF01052"/>
    </source>
</evidence>
<keyword evidence="7" id="KW-0283">Flagellar rotation</keyword>
<name>A0ABS4E580_9HYPH</name>
<evidence type="ECO:0000256" key="2">
    <source>
        <dbReference type="ARBA" id="ARBA00004202"/>
    </source>
</evidence>
<dbReference type="Proteomes" id="UP000759443">
    <property type="component" value="Unassembled WGS sequence"/>
</dbReference>
<evidence type="ECO:0000256" key="6">
    <source>
        <dbReference type="ARBA" id="ARBA00022500"/>
    </source>
</evidence>
<evidence type="ECO:0000256" key="5">
    <source>
        <dbReference type="ARBA" id="ARBA00022475"/>
    </source>
</evidence>
<evidence type="ECO:0000256" key="7">
    <source>
        <dbReference type="ARBA" id="ARBA00022779"/>
    </source>
</evidence>
<keyword evidence="9" id="KW-0975">Bacterial flagellum</keyword>
<comment type="subcellular location">
    <subcellularLocation>
        <location evidence="1">Bacterial flagellum basal body</location>
    </subcellularLocation>
    <subcellularLocation>
        <location evidence="2">Cell membrane</location>
        <topology evidence="2">Peripheral membrane protein</topology>
    </subcellularLocation>
</comment>
<gene>
    <name evidence="12" type="ORF">J2Z17_004568</name>
</gene>
<keyword evidence="12" id="KW-0969">Cilium</keyword>
<evidence type="ECO:0000256" key="3">
    <source>
        <dbReference type="ARBA" id="ARBA00011049"/>
    </source>
</evidence>
<proteinExistence type="inferred from homology"/>